<dbReference type="EMBL" id="CP002198">
    <property type="protein sequence ID" value="ADN13141.1"/>
    <property type="molecule type" value="Genomic_DNA"/>
</dbReference>
<dbReference type="GO" id="GO:0005737">
    <property type="term" value="C:cytoplasm"/>
    <property type="evidence" value="ECO:0007669"/>
    <property type="project" value="InterPro"/>
</dbReference>
<dbReference type="HOGENOM" id="CLU_000650_2_1_3"/>
<dbReference type="CDD" id="cd00088">
    <property type="entry name" value="HPT"/>
    <property type="match status" value="1"/>
</dbReference>
<dbReference type="SUPFAM" id="SSF52172">
    <property type="entry name" value="CheY-like"/>
    <property type="match status" value="1"/>
</dbReference>
<dbReference type="InterPro" id="IPR004105">
    <property type="entry name" value="CheA-like_dim"/>
</dbReference>
<dbReference type="Gene3D" id="1.20.120.160">
    <property type="entry name" value="HPT domain"/>
    <property type="match status" value="1"/>
</dbReference>
<dbReference type="PROSITE" id="PS50109">
    <property type="entry name" value="HIS_KIN"/>
    <property type="match status" value="1"/>
</dbReference>
<dbReference type="KEGG" id="cyj:Cyan7822_1134"/>
<accession>E0UFN0</accession>
<comment type="catalytic activity">
    <reaction evidence="1">
        <text>ATP + protein L-histidine = ADP + protein N-phospho-L-histidine.</text>
        <dbReference type="EC" id="2.7.13.3"/>
    </reaction>
</comment>
<dbReference type="InterPro" id="IPR036641">
    <property type="entry name" value="HPT_dom_sf"/>
</dbReference>
<protein>
    <recommendedName>
        <fullName evidence="2">histidine kinase</fullName>
        <ecNumber evidence="2">2.7.13.3</ecNumber>
    </recommendedName>
</protein>
<dbReference type="SUPFAM" id="SSF50341">
    <property type="entry name" value="CheW-like"/>
    <property type="match status" value="1"/>
</dbReference>
<evidence type="ECO:0000259" key="11">
    <source>
        <dbReference type="PROSITE" id="PS50109"/>
    </source>
</evidence>
<feature type="domain" description="CheW-like" evidence="13">
    <location>
        <begin position="711"/>
        <end position="853"/>
    </location>
</feature>
<keyword evidence="5 15" id="KW-0418">Kinase</keyword>
<dbReference type="SMART" id="SM01231">
    <property type="entry name" value="H-kinase_dim"/>
    <property type="match status" value="1"/>
</dbReference>
<evidence type="ECO:0000259" key="13">
    <source>
        <dbReference type="PROSITE" id="PS50851"/>
    </source>
</evidence>
<dbReference type="PANTHER" id="PTHR43395:SF1">
    <property type="entry name" value="CHEMOTAXIS PROTEIN CHEA"/>
    <property type="match status" value="1"/>
</dbReference>
<sequence>MDPEQQVRLHFLDEANDYLAEIESGVLGLTKPANRQPKTLDSILRAAHSIKGGAAMMGYEKLRDLAHRLEDFLKIIKAKQAAQVDAEIERLLLESVDCLRNVISLYHHDPQNVEPKDLETQINSVFQQLHLHLGDPHIEDTPKLINADTSEDIITLLFQTEVDTCLKRLQEVINSPQQICLKEEFSLAAQELGGLGEMLDLSKFTSLCSDIHQHLANADETQLAHIAQEALSAWQRSQALVLVGHLNNLPSRLELEPENGKSGSYSPPSSSEESLLTPEIVPLNSEEFKLADDFSFLPEGNFLEDLVVSPQRETLSETSLVPSPTASLKAEDNYEFDSSIVIEGVESENTVRVAVRQLEQLSDLVGELTIERNGLNLQLSSFRDLLNLLKIKVKTLYQSNSNLRTLYDNAGNWDTNPLIPEKKETQYLTVASSGKSSQPESLNPSMASSPPSLVEQFRGVFDDHLEMDRYSEIHLFLQELMEKIVQVQELTEDLDLKLEDTQRKARNLTRTSHILQDQVTQVRMRPFSDLVKGFPRAIREMELRYGKQVQLKISGSTTLIDRTILEALKDPLVHLLRNAFDHGIEKPDERLKKGKAPLGTIELSAAYRGNQTVITLSDDGSGINFEKIRLAAFEMGLEESMLVKATEKELLDLIFEPGFTTASAVSDLSGRGVGMDIVRTQVQQIRGQINIDTVPGKGTTFVISVPFTLSVVRVLLLETGGIMFAIPSNAVEEMLIASEDMVLTSTGVKYLHWDDSMIPFYALREWLHFSRPYEKPQTDAVPKINQPVVLIMSQGNERIALEMESYWGEQEVSIRTIEGPIKLPSGFTGCTITGDGRVVPLVDATGLLRIIEQGRSGKEAALSWTESEMRTTTSTHQQWEEGHKLDSVDRQASSYATASFKATVMVVDDSINIRRFLALTLEKAGYRVQQAKDGQEALELLKKGLPIAAVICDIEMPRLDGYGFLAHVKSEPLFRSLPVMMLTSRSGDKHRQIAFNLGAIAYLTKPFQAQELLQTLESVIYSKMGGDRSQ</sequence>
<keyword evidence="9" id="KW-0175">Coiled coil</keyword>
<feature type="domain" description="HPt" evidence="14">
    <location>
        <begin position="1"/>
        <end position="106"/>
    </location>
</feature>
<feature type="modified residue" description="Phosphohistidine" evidence="7">
    <location>
        <position position="48"/>
    </location>
</feature>
<gene>
    <name evidence="15" type="ordered locus">Cyan7822_1134</name>
</gene>
<dbReference type="STRING" id="497965.Cyan7822_1134"/>
<proteinExistence type="predicted"/>
<dbReference type="PROSITE" id="PS50894">
    <property type="entry name" value="HPT"/>
    <property type="match status" value="1"/>
</dbReference>
<feature type="domain" description="Histidine kinase" evidence="11">
    <location>
        <begin position="475"/>
        <end position="709"/>
    </location>
</feature>
<dbReference type="Pfam" id="PF01584">
    <property type="entry name" value="CheW"/>
    <property type="match status" value="1"/>
</dbReference>
<dbReference type="Pfam" id="PF00072">
    <property type="entry name" value="Response_reg"/>
    <property type="match status" value="1"/>
</dbReference>
<dbReference type="FunFam" id="3.30.565.10:FF:000016">
    <property type="entry name" value="Chemotaxis protein CheA, putative"/>
    <property type="match status" value="1"/>
</dbReference>
<evidence type="ECO:0000259" key="12">
    <source>
        <dbReference type="PROSITE" id="PS50110"/>
    </source>
</evidence>
<dbReference type="OrthoDB" id="291966at2"/>
<dbReference type="InterPro" id="IPR011006">
    <property type="entry name" value="CheY-like_superfamily"/>
</dbReference>
<evidence type="ECO:0000256" key="10">
    <source>
        <dbReference type="SAM" id="MobiDB-lite"/>
    </source>
</evidence>
<dbReference type="AlphaFoldDB" id="E0UFN0"/>
<evidence type="ECO:0000256" key="2">
    <source>
        <dbReference type="ARBA" id="ARBA00012438"/>
    </source>
</evidence>
<dbReference type="PROSITE" id="PS50851">
    <property type="entry name" value="CHEW"/>
    <property type="match status" value="1"/>
</dbReference>
<dbReference type="RefSeq" id="WP_013321248.1">
    <property type="nucleotide sequence ID" value="NC_014501.1"/>
</dbReference>
<evidence type="ECO:0000313" key="16">
    <source>
        <dbReference type="Proteomes" id="UP000008206"/>
    </source>
</evidence>
<dbReference type="SMART" id="SM00387">
    <property type="entry name" value="HATPase_c"/>
    <property type="match status" value="1"/>
</dbReference>
<dbReference type="InterPro" id="IPR005467">
    <property type="entry name" value="His_kinase_dom"/>
</dbReference>
<dbReference type="SUPFAM" id="SSF55874">
    <property type="entry name" value="ATPase domain of HSP90 chaperone/DNA topoisomerase II/histidine kinase"/>
    <property type="match status" value="1"/>
</dbReference>
<dbReference type="InterPro" id="IPR036890">
    <property type="entry name" value="HATPase_C_sf"/>
</dbReference>
<dbReference type="GO" id="GO:0006935">
    <property type="term" value="P:chemotaxis"/>
    <property type="evidence" value="ECO:0007669"/>
    <property type="project" value="InterPro"/>
</dbReference>
<dbReference type="SMART" id="SM00448">
    <property type="entry name" value="REC"/>
    <property type="match status" value="1"/>
</dbReference>
<keyword evidence="3 8" id="KW-0597">Phosphoprotein</keyword>
<reference evidence="16" key="1">
    <citation type="journal article" date="2011" name="MBio">
        <title>Novel metabolic attributes of the genus Cyanothece, comprising a group of unicellular nitrogen-fixing Cyanobacteria.</title>
        <authorList>
            <person name="Bandyopadhyay A."/>
            <person name="Elvitigala T."/>
            <person name="Welsh E."/>
            <person name="Stockel J."/>
            <person name="Liberton M."/>
            <person name="Min H."/>
            <person name="Sherman L.A."/>
            <person name="Pakrasi H.B."/>
        </authorList>
    </citation>
    <scope>NUCLEOTIDE SEQUENCE [LARGE SCALE GENOMIC DNA]</scope>
    <source>
        <strain evidence="16">PCC 7822</strain>
    </source>
</reference>
<dbReference type="GO" id="GO:0000155">
    <property type="term" value="F:phosphorelay sensor kinase activity"/>
    <property type="evidence" value="ECO:0007669"/>
    <property type="project" value="InterPro"/>
</dbReference>
<evidence type="ECO:0000256" key="4">
    <source>
        <dbReference type="ARBA" id="ARBA00022679"/>
    </source>
</evidence>
<dbReference type="SMART" id="SM00073">
    <property type="entry name" value="HPT"/>
    <property type="match status" value="1"/>
</dbReference>
<keyword evidence="16" id="KW-1185">Reference proteome</keyword>
<dbReference type="InterPro" id="IPR003594">
    <property type="entry name" value="HATPase_dom"/>
</dbReference>
<evidence type="ECO:0000256" key="6">
    <source>
        <dbReference type="ARBA" id="ARBA00023012"/>
    </source>
</evidence>
<evidence type="ECO:0000256" key="3">
    <source>
        <dbReference type="ARBA" id="ARBA00022553"/>
    </source>
</evidence>
<dbReference type="InterPro" id="IPR004358">
    <property type="entry name" value="Sig_transdc_His_kin-like_C"/>
</dbReference>
<feature type="compositionally biased region" description="Low complexity" evidence="10">
    <location>
        <begin position="262"/>
        <end position="274"/>
    </location>
</feature>
<dbReference type="Proteomes" id="UP000008206">
    <property type="component" value="Chromosome"/>
</dbReference>
<keyword evidence="6" id="KW-0902">Two-component regulatory system</keyword>
<dbReference type="eggNOG" id="COG0745">
    <property type="taxonomic scope" value="Bacteria"/>
</dbReference>
<evidence type="ECO:0000256" key="1">
    <source>
        <dbReference type="ARBA" id="ARBA00000085"/>
    </source>
</evidence>
<dbReference type="EC" id="2.7.13.3" evidence="2"/>
<dbReference type="SMART" id="SM00260">
    <property type="entry name" value="CheW"/>
    <property type="match status" value="1"/>
</dbReference>
<evidence type="ECO:0000256" key="9">
    <source>
        <dbReference type="SAM" id="Coils"/>
    </source>
</evidence>
<organism evidence="15 16">
    <name type="scientific">Gloeothece verrucosa (strain PCC 7822)</name>
    <name type="common">Cyanothece sp. (strain PCC 7822)</name>
    <dbReference type="NCBI Taxonomy" id="497965"/>
    <lineage>
        <taxon>Bacteria</taxon>
        <taxon>Bacillati</taxon>
        <taxon>Cyanobacteriota</taxon>
        <taxon>Cyanophyceae</taxon>
        <taxon>Oscillatoriophycideae</taxon>
        <taxon>Chroococcales</taxon>
        <taxon>Aphanothecaceae</taxon>
        <taxon>Gloeothece</taxon>
        <taxon>Gloeothece verrucosa</taxon>
    </lineage>
</organism>
<evidence type="ECO:0000313" key="15">
    <source>
        <dbReference type="EMBL" id="ADN13141.1"/>
    </source>
</evidence>
<dbReference type="InterPro" id="IPR036061">
    <property type="entry name" value="CheW-like_dom_sf"/>
</dbReference>
<feature type="modified residue" description="4-aspartylphosphate" evidence="8">
    <location>
        <position position="953"/>
    </location>
</feature>
<dbReference type="Pfam" id="PF02518">
    <property type="entry name" value="HATPase_c"/>
    <property type="match status" value="1"/>
</dbReference>
<feature type="domain" description="Response regulatory" evidence="12">
    <location>
        <begin position="903"/>
        <end position="1020"/>
    </location>
</feature>
<dbReference type="SUPFAM" id="SSF47226">
    <property type="entry name" value="Histidine-containing phosphotransfer domain, HPT domain"/>
    <property type="match status" value="1"/>
</dbReference>
<dbReference type="eggNOG" id="COG0643">
    <property type="taxonomic scope" value="Bacteria"/>
</dbReference>
<dbReference type="PRINTS" id="PR00344">
    <property type="entry name" value="BCTRLSENSOR"/>
</dbReference>
<name>E0UFN0_GLOV7</name>
<dbReference type="InterPro" id="IPR002545">
    <property type="entry name" value="CheW-lke_dom"/>
</dbReference>
<dbReference type="PROSITE" id="PS50110">
    <property type="entry name" value="RESPONSE_REGULATORY"/>
    <property type="match status" value="1"/>
</dbReference>
<evidence type="ECO:0000259" key="14">
    <source>
        <dbReference type="PROSITE" id="PS50894"/>
    </source>
</evidence>
<feature type="coiled-coil region" evidence="9">
    <location>
        <begin position="477"/>
        <end position="518"/>
    </location>
</feature>
<dbReference type="Pfam" id="PF01627">
    <property type="entry name" value="Hpt"/>
    <property type="match status" value="1"/>
</dbReference>
<feature type="region of interest" description="Disordered" evidence="10">
    <location>
        <begin position="252"/>
        <end position="276"/>
    </location>
</feature>
<dbReference type="CDD" id="cd16916">
    <property type="entry name" value="HATPase_CheA-like"/>
    <property type="match status" value="1"/>
</dbReference>
<dbReference type="eggNOG" id="COG2198">
    <property type="taxonomic scope" value="Bacteria"/>
</dbReference>
<dbReference type="Gene3D" id="2.30.30.40">
    <property type="entry name" value="SH3 Domains"/>
    <property type="match status" value="1"/>
</dbReference>
<dbReference type="Gene3D" id="3.40.50.2300">
    <property type="match status" value="1"/>
</dbReference>
<dbReference type="InterPro" id="IPR051315">
    <property type="entry name" value="Bact_Chemotaxis_CheA"/>
</dbReference>
<dbReference type="InterPro" id="IPR008207">
    <property type="entry name" value="Sig_transdc_His_kin_Hpt_dom"/>
</dbReference>
<dbReference type="Gene3D" id="3.30.565.10">
    <property type="entry name" value="Histidine kinase-like ATPase, C-terminal domain"/>
    <property type="match status" value="1"/>
</dbReference>
<evidence type="ECO:0000256" key="8">
    <source>
        <dbReference type="PROSITE-ProRule" id="PRU00169"/>
    </source>
</evidence>
<evidence type="ECO:0000256" key="5">
    <source>
        <dbReference type="ARBA" id="ARBA00022777"/>
    </source>
</evidence>
<dbReference type="InterPro" id="IPR001789">
    <property type="entry name" value="Sig_transdc_resp-reg_receiver"/>
</dbReference>
<keyword evidence="4" id="KW-0808">Transferase</keyword>
<dbReference type="PANTHER" id="PTHR43395">
    <property type="entry name" value="SENSOR HISTIDINE KINASE CHEA"/>
    <property type="match status" value="1"/>
</dbReference>
<evidence type="ECO:0000256" key="7">
    <source>
        <dbReference type="PROSITE-ProRule" id="PRU00110"/>
    </source>
</evidence>